<accession>A0ACC2M7E1</accession>
<dbReference type="EMBL" id="CM056813">
    <property type="protein sequence ID" value="KAJ8641585.1"/>
    <property type="molecule type" value="Genomic_DNA"/>
</dbReference>
<evidence type="ECO:0000313" key="1">
    <source>
        <dbReference type="EMBL" id="KAJ8641585.1"/>
    </source>
</evidence>
<comment type="caution">
    <text evidence="1">The sequence shown here is derived from an EMBL/GenBank/DDBJ whole genome shotgun (WGS) entry which is preliminary data.</text>
</comment>
<gene>
    <name evidence="1" type="ORF">MRB53_018279</name>
</gene>
<dbReference type="Proteomes" id="UP001234297">
    <property type="component" value="Chromosome 5"/>
</dbReference>
<reference evidence="1 2" key="1">
    <citation type="journal article" date="2022" name="Hortic Res">
        <title>A haplotype resolved chromosomal level avocado genome allows analysis of novel avocado genes.</title>
        <authorList>
            <person name="Nath O."/>
            <person name="Fletcher S.J."/>
            <person name="Hayward A."/>
            <person name="Shaw L.M."/>
            <person name="Masouleh A.K."/>
            <person name="Furtado A."/>
            <person name="Henry R.J."/>
            <person name="Mitter N."/>
        </authorList>
    </citation>
    <scope>NUCLEOTIDE SEQUENCE [LARGE SCALE GENOMIC DNA]</scope>
    <source>
        <strain evidence="2">cv. Hass</strain>
    </source>
</reference>
<protein>
    <submittedName>
        <fullName evidence="1">Uncharacterized protein</fullName>
    </submittedName>
</protein>
<proteinExistence type="predicted"/>
<organism evidence="1 2">
    <name type="scientific">Persea americana</name>
    <name type="common">Avocado</name>
    <dbReference type="NCBI Taxonomy" id="3435"/>
    <lineage>
        <taxon>Eukaryota</taxon>
        <taxon>Viridiplantae</taxon>
        <taxon>Streptophyta</taxon>
        <taxon>Embryophyta</taxon>
        <taxon>Tracheophyta</taxon>
        <taxon>Spermatophyta</taxon>
        <taxon>Magnoliopsida</taxon>
        <taxon>Magnoliidae</taxon>
        <taxon>Laurales</taxon>
        <taxon>Lauraceae</taxon>
        <taxon>Persea</taxon>
    </lineage>
</organism>
<sequence length="1135" mass="122268">MSRQAPLPPRHPFQNRGASPPFADSGSLTAYRNDETRRGRHFRSPSQGLILEEQPLWLNELLSDTETNEKGIFHQRSASDLVVPTVLPDLTSLIHEENQISNESCYGGGKGGSLSAGTVQFVDPVMRQGIKIGNSSGVEAACIYGPNSPRRKSNLTQMDCSIVSALSEYIPQKSQYFSGNLLFGAEIGQYDTKGDASASDFDPEKKSTKRHSGQRSRVRKLQYIAELERTVNVFQTFESELAGRVASLLRQRHVLSIENSTLKKQITNLQAEKMIKDAQYQSMKKEIERLKMVSMKLPTSLGSSYFHVDPTEPGPSEPSWQMLDMGKLSLGGNPVPLKHVLLLCVAMKGGQMKLLTALLCCFTMVLGETDPQDIQVLDDFRKGLENPKLLNWPSVGGDPCGPPPWPHIFCVGSRVSQIQVQNLGLKGPLPPNFNKLSKLSNLGFQHNNFNGPLPSFSGLSELQFAYLGSNQFDTMPSDFFDDLPKLQVMSLDYSPLNKTTGWSVPYSLQNSAQLMNLSLISCNLVGPLPEFLGTMASLTNLKLSYNNLTGNIPASYAGSQLQTLWLNNQDGDKLSGPIDVIASMTSMRSLWLHGNRFTGTIPASIVDCTSLTDLRLDDNQLVGSIPANLTLLPLENLQVDNNMLTGPIPKLGANFTHSGNSFCQAGPGTPCAPEVTALLDFLGGVNYPSNLAYSWSGNNPCANWFGITCNGGKVSVINLPNRKLNGTLSPSVGKLGSIVSIMLQGNNLNGTIPTALTGLKTLRVLNLGSNNIEPPVPKFGSGVQLVTDGNPKLNGPPPGASPLPNSPSSPSGSSQSPTGNHSSSGGDSGHSRNPSPDSSEKGIKISKLVPIAVPVACVAGFALLVGAVMLVCWKKRTIHAPSTFVVHPKDPSDPDNMVKIVVANNNDMSSNITASGSQSRNSSGTNEGHVIEVGNLIISVQLAPDGKQSVVTRLAGTFGYLAPEYAVTGKITTKADVFSYGVVLMELVTGLAALDEGRPEESRYLAEWFWHIKSSKEKLRAAIDPAIDVTEETLESISIISELAGHCTAREPSQRPDMGHAVNVLSPMVEKWKPTYDDQEEYLGIDCSQPLHQMVKVWQAADGADNSMTGLDDSKGSIPARPTGFAESFTSADGR</sequence>
<keyword evidence="2" id="KW-1185">Reference proteome</keyword>
<evidence type="ECO:0000313" key="2">
    <source>
        <dbReference type="Proteomes" id="UP001234297"/>
    </source>
</evidence>
<name>A0ACC2M7E1_PERAE</name>